<evidence type="ECO:0000313" key="2">
    <source>
        <dbReference type="EMBL" id="KAL3819529.1"/>
    </source>
</evidence>
<dbReference type="SUPFAM" id="SSF81383">
    <property type="entry name" value="F-box domain"/>
    <property type="match status" value="1"/>
</dbReference>
<dbReference type="SMART" id="SM00256">
    <property type="entry name" value="FBOX"/>
    <property type="match status" value="1"/>
</dbReference>
<dbReference type="InterPro" id="IPR036047">
    <property type="entry name" value="F-box-like_dom_sf"/>
</dbReference>
<feature type="domain" description="F-box" evidence="1">
    <location>
        <begin position="24"/>
        <end position="64"/>
    </location>
</feature>
<keyword evidence="3" id="KW-1185">Reference proteome</keyword>
<dbReference type="InterPro" id="IPR017451">
    <property type="entry name" value="F-box-assoc_interact_dom"/>
</dbReference>
<dbReference type="InterPro" id="IPR050796">
    <property type="entry name" value="SCF_F-box_component"/>
</dbReference>
<comment type="caution">
    <text evidence="2">The sequence shown here is derived from an EMBL/GenBank/DDBJ whole genome shotgun (WGS) entry which is preliminary data.</text>
</comment>
<dbReference type="CDD" id="cd09917">
    <property type="entry name" value="F-box_SF"/>
    <property type="match status" value="1"/>
</dbReference>
<reference evidence="2 3" key="1">
    <citation type="submission" date="2024-12" db="EMBL/GenBank/DDBJ databases">
        <title>The unique morphological basis and parallel evolutionary history of personate flowers in Penstemon.</title>
        <authorList>
            <person name="Depatie T.H."/>
            <person name="Wessinger C.A."/>
        </authorList>
    </citation>
    <scope>NUCLEOTIDE SEQUENCE [LARGE SCALE GENOMIC DNA]</scope>
    <source>
        <strain evidence="2">WTNN_2</strain>
        <tissue evidence="2">Leaf</tissue>
    </source>
</reference>
<dbReference type="Proteomes" id="UP001634393">
    <property type="component" value="Unassembled WGS sequence"/>
</dbReference>
<dbReference type="PANTHER" id="PTHR31672:SF13">
    <property type="entry name" value="F-BOX PROTEIN CPR30-LIKE"/>
    <property type="match status" value="1"/>
</dbReference>
<proteinExistence type="predicted"/>
<dbReference type="EMBL" id="JBJXBP010000007">
    <property type="protein sequence ID" value="KAL3819529.1"/>
    <property type="molecule type" value="Genomic_DNA"/>
</dbReference>
<evidence type="ECO:0000259" key="1">
    <source>
        <dbReference type="SMART" id="SM00256"/>
    </source>
</evidence>
<dbReference type="NCBIfam" id="TIGR01640">
    <property type="entry name" value="F_box_assoc_1"/>
    <property type="match status" value="1"/>
</dbReference>
<dbReference type="Pfam" id="PF12937">
    <property type="entry name" value="F-box-like"/>
    <property type="match status" value="1"/>
</dbReference>
<gene>
    <name evidence="2" type="ORF">ACJIZ3_005434</name>
</gene>
<dbReference type="AlphaFoldDB" id="A0ABD3S4V8"/>
<dbReference type="PANTHER" id="PTHR31672">
    <property type="entry name" value="BNACNNG10540D PROTEIN"/>
    <property type="match status" value="1"/>
</dbReference>
<dbReference type="InterPro" id="IPR001810">
    <property type="entry name" value="F-box_dom"/>
</dbReference>
<organism evidence="2 3">
    <name type="scientific">Penstemon smallii</name>
    <dbReference type="NCBI Taxonomy" id="265156"/>
    <lineage>
        <taxon>Eukaryota</taxon>
        <taxon>Viridiplantae</taxon>
        <taxon>Streptophyta</taxon>
        <taxon>Embryophyta</taxon>
        <taxon>Tracheophyta</taxon>
        <taxon>Spermatophyta</taxon>
        <taxon>Magnoliopsida</taxon>
        <taxon>eudicotyledons</taxon>
        <taxon>Gunneridae</taxon>
        <taxon>Pentapetalae</taxon>
        <taxon>asterids</taxon>
        <taxon>lamiids</taxon>
        <taxon>Lamiales</taxon>
        <taxon>Plantaginaceae</taxon>
        <taxon>Cheloneae</taxon>
        <taxon>Penstemon</taxon>
    </lineage>
</organism>
<evidence type="ECO:0000313" key="3">
    <source>
        <dbReference type="Proteomes" id="UP001634393"/>
    </source>
</evidence>
<sequence>MKNRRGGGGGYSTENSVSDFEVILPISICHEIFFRVSTRDIMQCKRVCKSWYKLLCEPDFSVTYSKKSPFTTLIVRSTPGEVLDLLEISDNGDIVSTRIKPGWLKTKFHLSSSCNGLLCLISAHKRGVELVHIINPVMGECIALPQHEIGYKVHVFSRYTLVFCPSINRFKVVSIIYQDWGEKEVDRCEIFTVGVDDRWRRVTNRFTNCYSKFFGSVEMIYLDEALHWIPHVKEPSLIETFDLAEEKAGRCLHLPCGLVLERARTNLKIFNNQLCLVENSSWFEISIWTMKEYGIVESWTKEHVVMRIWFPRKAIAFSRHMLDLVAKSQNGDIIFQYTDHDDTLTFYNFKEKKCIEIGGFGVKRHTTGTVAYEPSFLSLEEFMVR</sequence>
<protein>
    <recommendedName>
        <fullName evidence="1">F-box domain-containing protein</fullName>
    </recommendedName>
</protein>
<dbReference type="Gene3D" id="1.20.1280.50">
    <property type="match status" value="1"/>
</dbReference>
<dbReference type="Pfam" id="PF08268">
    <property type="entry name" value="FBA_3"/>
    <property type="match status" value="1"/>
</dbReference>
<dbReference type="InterPro" id="IPR013187">
    <property type="entry name" value="F-box-assoc_dom_typ3"/>
</dbReference>
<accession>A0ABD3S4V8</accession>
<name>A0ABD3S4V8_9LAMI</name>